<feature type="compositionally biased region" description="Basic and acidic residues" evidence="9">
    <location>
        <begin position="356"/>
        <end position="384"/>
    </location>
</feature>
<keyword evidence="4" id="KW-0547">Nucleotide-binding</keyword>
<dbReference type="GO" id="GO:0005524">
    <property type="term" value="F:ATP binding"/>
    <property type="evidence" value="ECO:0007669"/>
    <property type="project" value="UniProtKB-KW"/>
</dbReference>
<feature type="compositionally biased region" description="Polar residues" evidence="9">
    <location>
        <begin position="491"/>
        <end position="503"/>
    </location>
</feature>
<evidence type="ECO:0000256" key="6">
    <source>
        <dbReference type="ARBA" id="ARBA00022840"/>
    </source>
</evidence>
<dbReference type="EC" id="2.7.11.1" evidence="1"/>
<dbReference type="SUPFAM" id="SSF56112">
    <property type="entry name" value="Protein kinase-like (PK-like)"/>
    <property type="match status" value="1"/>
</dbReference>
<dbReference type="Proteomes" id="UP000324800">
    <property type="component" value="Unassembled WGS sequence"/>
</dbReference>
<dbReference type="PANTHER" id="PTHR24356">
    <property type="entry name" value="SERINE/THREONINE-PROTEIN KINASE"/>
    <property type="match status" value="1"/>
</dbReference>
<dbReference type="EMBL" id="SNRW01004060">
    <property type="protein sequence ID" value="KAA6388251.1"/>
    <property type="molecule type" value="Genomic_DNA"/>
</dbReference>
<feature type="domain" description="Protein kinase" evidence="10">
    <location>
        <begin position="7"/>
        <end position="271"/>
    </location>
</feature>
<proteinExistence type="predicted"/>
<evidence type="ECO:0000256" key="2">
    <source>
        <dbReference type="ARBA" id="ARBA00022527"/>
    </source>
</evidence>
<evidence type="ECO:0000256" key="3">
    <source>
        <dbReference type="ARBA" id="ARBA00022679"/>
    </source>
</evidence>
<dbReference type="InterPro" id="IPR050236">
    <property type="entry name" value="Ser_Thr_kinase_AGC"/>
</dbReference>
<dbReference type="InterPro" id="IPR011009">
    <property type="entry name" value="Kinase-like_dom_sf"/>
</dbReference>
<protein>
    <recommendedName>
        <fullName evidence="1">non-specific serine/threonine protein kinase</fullName>
        <ecNumber evidence="1">2.7.11.1</ecNumber>
    </recommendedName>
</protein>
<evidence type="ECO:0000256" key="7">
    <source>
        <dbReference type="ARBA" id="ARBA00047899"/>
    </source>
</evidence>
<evidence type="ECO:0000259" key="10">
    <source>
        <dbReference type="PROSITE" id="PS50011"/>
    </source>
</evidence>
<keyword evidence="3" id="KW-0808">Transferase</keyword>
<feature type="region of interest" description="Disordered" evidence="9">
    <location>
        <begin position="355"/>
        <end position="384"/>
    </location>
</feature>
<evidence type="ECO:0000313" key="12">
    <source>
        <dbReference type="Proteomes" id="UP000324800"/>
    </source>
</evidence>
<dbReference type="Gene3D" id="1.10.510.10">
    <property type="entry name" value="Transferase(Phosphotransferase) domain 1"/>
    <property type="match status" value="1"/>
</dbReference>
<name>A0A5J4VZZ7_9EUKA</name>
<feature type="region of interest" description="Disordered" evidence="9">
    <location>
        <begin position="283"/>
        <end position="312"/>
    </location>
</feature>
<dbReference type="SMART" id="SM00220">
    <property type="entry name" value="S_TKc"/>
    <property type="match status" value="1"/>
</dbReference>
<dbReference type="InterPro" id="IPR000719">
    <property type="entry name" value="Prot_kinase_dom"/>
</dbReference>
<feature type="compositionally biased region" description="Basic and acidic residues" evidence="9">
    <location>
        <begin position="426"/>
        <end position="449"/>
    </location>
</feature>
<accession>A0A5J4VZZ7</accession>
<gene>
    <name evidence="11" type="ORF">EZS28_016226</name>
</gene>
<evidence type="ECO:0000256" key="1">
    <source>
        <dbReference type="ARBA" id="ARBA00012513"/>
    </source>
</evidence>
<dbReference type="PROSITE" id="PS50011">
    <property type="entry name" value="PROTEIN_KINASE_DOM"/>
    <property type="match status" value="1"/>
</dbReference>
<dbReference type="GO" id="GO:0004674">
    <property type="term" value="F:protein serine/threonine kinase activity"/>
    <property type="evidence" value="ECO:0007669"/>
    <property type="project" value="UniProtKB-KW"/>
</dbReference>
<feature type="region of interest" description="Disordered" evidence="9">
    <location>
        <begin position="426"/>
        <end position="453"/>
    </location>
</feature>
<evidence type="ECO:0000256" key="9">
    <source>
        <dbReference type="SAM" id="MobiDB-lite"/>
    </source>
</evidence>
<comment type="catalytic activity">
    <reaction evidence="7">
        <text>L-threonyl-[protein] + ATP = O-phospho-L-threonyl-[protein] + ADP + H(+)</text>
        <dbReference type="Rhea" id="RHEA:46608"/>
        <dbReference type="Rhea" id="RHEA-COMP:11060"/>
        <dbReference type="Rhea" id="RHEA-COMP:11605"/>
        <dbReference type="ChEBI" id="CHEBI:15378"/>
        <dbReference type="ChEBI" id="CHEBI:30013"/>
        <dbReference type="ChEBI" id="CHEBI:30616"/>
        <dbReference type="ChEBI" id="CHEBI:61977"/>
        <dbReference type="ChEBI" id="CHEBI:456216"/>
        <dbReference type="EC" id="2.7.11.1"/>
    </reaction>
</comment>
<evidence type="ECO:0000313" key="11">
    <source>
        <dbReference type="EMBL" id="KAA6388251.1"/>
    </source>
</evidence>
<feature type="region of interest" description="Disordered" evidence="9">
    <location>
        <begin position="482"/>
        <end position="514"/>
    </location>
</feature>
<evidence type="ECO:0000256" key="5">
    <source>
        <dbReference type="ARBA" id="ARBA00022777"/>
    </source>
</evidence>
<organism evidence="11 12">
    <name type="scientific">Streblomastix strix</name>
    <dbReference type="NCBI Taxonomy" id="222440"/>
    <lineage>
        <taxon>Eukaryota</taxon>
        <taxon>Metamonada</taxon>
        <taxon>Preaxostyla</taxon>
        <taxon>Oxymonadida</taxon>
        <taxon>Streblomastigidae</taxon>
        <taxon>Streblomastix</taxon>
    </lineage>
</organism>
<evidence type="ECO:0000256" key="8">
    <source>
        <dbReference type="ARBA" id="ARBA00048679"/>
    </source>
</evidence>
<dbReference type="Pfam" id="PF00069">
    <property type="entry name" value="Pkinase"/>
    <property type="match status" value="1"/>
</dbReference>
<keyword evidence="5 11" id="KW-0418">Kinase</keyword>
<comment type="catalytic activity">
    <reaction evidence="8">
        <text>L-seryl-[protein] + ATP = O-phospho-L-seryl-[protein] + ADP + H(+)</text>
        <dbReference type="Rhea" id="RHEA:17989"/>
        <dbReference type="Rhea" id="RHEA-COMP:9863"/>
        <dbReference type="Rhea" id="RHEA-COMP:11604"/>
        <dbReference type="ChEBI" id="CHEBI:15378"/>
        <dbReference type="ChEBI" id="CHEBI:29999"/>
        <dbReference type="ChEBI" id="CHEBI:30616"/>
        <dbReference type="ChEBI" id="CHEBI:83421"/>
        <dbReference type="ChEBI" id="CHEBI:456216"/>
        <dbReference type="EC" id="2.7.11.1"/>
    </reaction>
</comment>
<comment type="caution">
    <text evidence="11">The sequence shown here is derived from an EMBL/GenBank/DDBJ whole genome shotgun (WGS) entry which is preliminary data.</text>
</comment>
<sequence>MPRYEDYRIIRKLPGGAQSRTYLVELKSTRQQFIMKKIDYLEDVDRAKADLEVELLRQLDSDFTVHLVCIVETDVDLCMILEYCVRGDFRNLIEEFQQLPQSEKLIRGWEYTAQITRALNHLHSHNVMHCDLKPANILVNQDGSIRLGDFGLSREMNEDYYKTIAGTKVYMATEVHLLKRMNFHSDIFSLGVIIFQLLTGHHPFESDSEEAMIDNIKKNKMVQVPDWDENHRPTTKMILCHDTVLMYLRLSEDQQQSIKEKINALNERDVIIEERNRLQRDNEIALTERDGERQEKERAQVERDQEKRRADLAVSEQDRIQVELNRANIEKDRLQIELNRANIEKDGFQVELNRANTEKDQEKKRAEKAIKQKEKAIAEKDKEKRNADLAISEKDRIQVELNRANTEKERLQVELNRANVEKDRLQVELDRERQEKERAQSEKDREKQRANSAEELTAMFQQQIETTHSEVTRLTNENQQLKADLSRKETVLSTPKAQLKQTPVPSPKPKQSLIQITSSPQPITVNLQVPTGMSGHKEQNIFKHDNTWAKCTITSDPIISDGIVYYETVFENHGGFNFALGIADSTVVFQPNKRPYDDGNKEKTVGYYSNGQRIGAEVDMSSSPRKLTFFVNDYEQQYYVINIPQAIRFWSFIFAPNSSFRVTRFERRSSSSAHGGLGSLGFEWGKDWSKIE</sequence>
<dbReference type="PROSITE" id="PS00108">
    <property type="entry name" value="PROTEIN_KINASE_ST"/>
    <property type="match status" value="1"/>
</dbReference>
<dbReference type="AlphaFoldDB" id="A0A5J4VZZ7"/>
<keyword evidence="6" id="KW-0067">ATP-binding</keyword>
<keyword evidence="2" id="KW-0723">Serine/threonine-protein kinase</keyword>
<reference evidence="11 12" key="1">
    <citation type="submission" date="2019-03" db="EMBL/GenBank/DDBJ databases">
        <title>Single cell metagenomics reveals metabolic interactions within the superorganism composed of flagellate Streblomastix strix and complex community of Bacteroidetes bacteria on its surface.</title>
        <authorList>
            <person name="Treitli S.C."/>
            <person name="Kolisko M."/>
            <person name="Husnik F."/>
            <person name="Keeling P."/>
            <person name="Hampl V."/>
        </authorList>
    </citation>
    <scope>NUCLEOTIDE SEQUENCE [LARGE SCALE GENOMIC DNA]</scope>
    <source>
        <strain evidence="11">ST1C</strain>
    </source>
</reference>
<dbReference type="InterPro" id="IPR008271">
    <property type="entry name" value="Ser/Thr_kinase_AS"/>
</dbReference>
<evidence type="ECO:0000256" key="4">
    <source>
        <dbReference type="ARBA" id="ARBA00022741"/>
    </source>
</evidence>